<name>A0A834E3D5_9CHIR</name>
<dbReference type="Proteomes" id="UP000664940">
    <property type="component" value="Unassembled WGS sequence"/>
</dbReference>
<dbReference type="EMBL" id="JABVXQ010000007">
    <property type="protein sequence ID" value="KAF6099967.1"/>
    <property type="molecule type" value="Genomic_DNA"/>
</dbReference>
<gene>
    <name evidence="2" type="ORF">HJG60_011683</name>
</gene>
<proteinExistence type="predicted"/>
<organism evidence="2 3">
    <name type="scientific">Phyllostomus discolor</name>
    <name type="common">pale spear-nosed bat</name>
    <dbReference type="NCBI Taxonomy" id="89673"/>
    <lineage>
        <taxon>Eukaryota</taxon>
        <taxon>Metazoa</taxon>
        <taxon>Chordata</taxon>
        <taxon>Craniata</taxon>
        <taxon>Vertebrata</taxon>
        <taxon>Euteleostomi</taxon>
        <taxon>Mammalia</taxon>
        <taxon>Eutheria</taxon>
        <taxon>Laurasiatheria</taxon>
        <taxon>Chiroptera</taxon>
        <taxon>Yangochiroptera</taxon>
        <taxon>Phyllostomidae</taxon>
        <taxon>Phyllostominae</taxon>
        <taxon>Phyllostomus</taxon>
    </lineage>
</organism>
<reference evidence="2 3" key="1">
    <citation type="journal article" date="2020" name="Nature">
        <title>Six reference-quality genomes reveal evolution of bat adaptations.</title>
        <authorList>
            <person name="Jebb D."/>
            <person name="Huang Z."/>
            <person name="Pippel M."/>
            <person name="Hughes G.M."/>
            <person name="Lavrichenko K."/>
            <person name="Devanna P."/>
            <person name="Winkler S."/>
            <person name="Jermiin L.S."/>
            <person name="Skirmuntt E.C."/>
            <person name="Katzourakis A."/>
            <person name="Burkitt-Gray L."/>
            <person name="Ray D.A."/>
            <person name="Sullivan K.A.M."/>
            <person name="Roscito J.G."/>
            <person name="Kirilenko B.M."/>
            <person name="Davalos L.M."/>
            <person name="Corthals A.P."/>
            <person name="Power M.L."/>
            <person name="Jones G."/>
            <person name="Ransome R.D."/>
            <person name="Dechmann D.K.N."/>
            <person name="Locatelli A.G."/>
            <person name="Puechmaille S.J."/>
            <person name="Fedrigo O."/>
            <person name="Jarvis E.D."/>
            <person name="Hiller M."/>
            <person name="Vernes S.C."/>
            <person name="Myers E.W."/>
            <person name="Teeling E.C."/>
        </authorList>
    </citation>
    <scope>NUCLEOTIDE SEQUENCE [LARGE SCALE GENOMIC DNA]</scope>
    <source>
        <strain evidence="2">Bat1K_MPI-CBG_1</strain>
    </source>
</reference>
<feature type="region of interest" description="Disordered" evidence="1">
    <location>
        <begin position="68"/>
        <end position="97"/>
    </location>
</feature>
<accession>A0A834E3D5</accession>
<evidence type="ECO:0000313" key="2">
    <source>
        <dbReference type="EMBL" id="KAF6099967.1"/>
    </source>
</evidence>
<sequence>MSGLSGDLFGFSALDLIASDKRYKKKVLETWKGPWGRGKCLLSHSLLGLSLGERLSYFSSPRVDQEQLTVPAKTQPLSQEKGVTLPTGMSQSDPFGAEGNLSSALEVDCTLERDAPGCPQKMPCSWSPFSVSMPPRHLEPK</sequence>
<protein>
    <submittedName>
        <fullName evidence="2">Uncharacterized protein</fullName>
    </submittedName>
</protein>
<evidence type="ECO:0000313" key="3">
    <source>
        <dbReference type="Proteomes" id="UP000664940"/>
    </source>
</evidence>
<comment type="caution">
    <text evidence="2">The sequence shown here is derived from an EMBL/GenBank/DDBJ whole genome shotgun (WGS) entry which is preliminary data.</text>
</comment>
<evidence type="ECO:0000256" key="1">
    <source>
        <dbReference type="SAM" id="MobiDB-lite"/>
    </source>
</evidence>
<dbReference type="AlphaFoldDB" id="A0A834E3D5"/>